<name>A0A1Y2A1D3_9FUNG</name>
<dbReference type="SUPFAM" id="SSF53850">
    <property type="entry name" value="Periplasmic binding protein-like II"/>
    <property type="match status" value="1"/>
</dbReference>
<dbReference type="Gene3D" id="3.40.190.10">
    <property type="entry name" value="Periplasmic binding protein-like II"/>
    <property type="match status" value="1"/>
</dbReference>
<proteinExistence type="predicted"/>
<dbReference type="InterPro" id="IPR050726">
    <property type="entry name" value="mGluR"/>
</dbReference>
<evidence type="ECO:0000313" key="9">
    <source>
        <dbReference type="Proteomes" id="UP000193920"/>
    </source>
</evidence>
<dbReference type="PANTHER" id="PTHR24060">
    <property type="entry name" value="METABOTROPIC GLUTAMATE RECEPTOR"/>
    <property type="match status" value="1"/>
</dbReference>
<evidence type="ECO:0000256" key="5">
    <source>
        <dbReference type="ARBA" id="ARBA00023180"/>
    </source>
</evidence>
<dbReference type="OrthoDB" id="10606028at2759"/>
<keyword evidence="3 6" id="KW-1133">Transmembrane helix</keyword>
<evidence type="ECO:0000256" key="3">
    <source>
        <dbReference type="ARBA" id="ARBA00022989"/>
    </source>
</evidence>
<feature type="transmembrane region" description="Helical" evidence="6">
    <location>
        <begin position="603"/>
        <end position="623"/>
    </location>
</feature>
<dbReference type="InterPro" id="IPR017978">
    <property type="entry name" value="GPCR_3_C"/>
</dbReference>
<feature type="transmembrane region" description="Helical" evidence="6">
    <location>
        <begin position="498"/>
        <end position="518"/>
    </location>
</feature>
<feature type="transmembrane region" description="Helical" evidence="6">
    <location>
        <begin position="564"/>
        <end position="582"/>
    </location>
</feature>
<dbReference type="STRING" id="1754190.A0A1Y2A1D3"/>
<dbReference type="GO" id="GO:0004930">
    <property type="term" value="F:G protein-coupled receptor activity"/>
    <property type="evidence" value="ECO:0007669"/>
    <property type="project" value="InterPro"/>
</dbReference>
<comment type="subcellular location">
    <subcellularLocation>
        <location evidence="1">Membrane</location>
        <topology evidence="1">Multi-pass membrane protein</topology>
    </subcellularLocation>
</comment>
<dbReference type="Proteomes" id="UP000193920">
    <property type="component" value="Unassembled WGS sequence"/>
</dbReference>
<evidence type="ECO:0000259" key="7">
    <source>
        <dbReference type="PROSITE" id="PS50259"/>
    </source>
</evidence>
<reference evidence="8 9" key="1">
    <citation type="submission" date="2016-08" db="EMBL/GenBank/DDBJ databases">
        <title>A Parts List for Fungal Cellulosomes Revealed by Comparative Genomics.</title>
        <authorList>
            <consortium name="DOE Joint Genome Institute"/>
            <person name="Haitjema C.H."/>
            <person name="Gilmore S.P."/>
            <person name="Henske J.K."/>
            <person name="Solomon K.V."/>
            <person name="De Groot R."/>
            <person name="Kuo A."/>
            <person name="Mondo S.J."/>
            <person name="Salamov A.A."/>
            <person name="Labutti K."/>
            <person name="Zhao Z."/>
            <person name="Chiniquy J."/>
            <person name="Barry K."/>
            <person name="Brewer H.M."/>
            <person name="Purvine S.O."/>
            <person name="Wright A.T."/>
            <person name="Boxma B."/>
            <person name="Van Alen T."/>
            <person name="Hackstein J.H."/>
            <person name="Baker S.E."/>
            <person name="Grigoriev I.V."/>
            <person name="O'Malley M.A."/>
        </authorList>
    </citation>
    <scope>NUCLEOTIDE SEQUENCE [LARGE SCALE GENOMIC DNA]</scope>
    <source>
        <strain evidence="8 9">G1</strain>
    </source>
</reference>
<keyword evidence="9" id="KW-1185">Reference proteome</keyword>
<evidence type="ECO:0000256" key="4">
    <source>
        <dbReference type="ARBA" id="ARBA00023136"/>
    </source>
</evidence>
<evidence type="ECO:0000256" key="1">
    <source>
        <dbReference type="ARBA" id="ARBA00004141"/>
    </source>
</evidence>
<gene>
    <name evidence="8" type="ORF">LY90DRAFT_174207</name>
</gene>
<evidence type="ECO:0000256" key="2">
    <source>
        <dbReference type="ARBA" id="ARBA00022692"/>
    </source>
</evidence>
<dbReference type="Pfam" id="PF00003">
    <property type="entry name" value="7tm_3"/>
    <property type="match status" value="1"/>
</dbReference>
<keyword evidence="5" id="KW-0325">Glycoprotein</keyword>
<accession>A0A1Y2A1D3</accession>
<protein>
    <recommendedName>
        <fullName evidence="7">G-protein coupled receptors family 3 profile domain-containing protein</fullName>
    </recommendedName>
</protein>
<dbReference type="EMBL" id="MCOG01000333">
    <property type="protein sequence ID" value="ORY16343.1"/>
    <property type="molecule type" value="Genomic_DNA"/>
</dbReference>
<dbReference type="AlphaFoldDB" id="A0A1Y2A1D3"/>
<feature type="transmembrane region" description="Helical" evidence="6">
    <location>
        <begin position="530"/>
        <end position="552"/>
    </location>
</feature>
<comment type="caution">
    <text evidence="8">The sequence shown here is derived from an EMBL/GenBank/DDBJ whole genome shotgun (WGS) entry which is preliminary data.</text>
</comment>
<dbReference type="PROSITE" id="PS50259">
    <property type="entry name" value="G_PROTEIN_RECEP_F3_4"/>
    <property type="match status" value="1"/>
</dbReference>
<keyword evidence="2 6" id="KW-0812">Transmembrane</keyword>
<evidence type="ECO:0000256" key="6">
    <source>
        <dbReference type="SAM" id="Phobius"/>
    </source>
</evidence>
<keyword evidence="4 6" id="KW-0472">Membrane</keyword>
<dbReference type="GO" id="GO:0016020">
    <property type="term" value="C:membrane"/>
    <property type="evidence" value="ECO:0007669"/>
    <property type="project" value="UniProtKB-SubCell"/>
</dbReference>
<evidence type="ECO:0000313" key="8">
    <source>
        <dbReference type="EMBL" id="ORY16343.1"/>
    </source>
</evidence>
<organism evidence="8 9">
    <name type="scientific">Neocallimastix californiae</name>
    <dbReference type="NCBI Taxonomy" id="1754190"/>
    <lineage>
        <taxon>Eukaryota</taxon>
        <taxon>Fungi</taxon>
        <taxon>Fungi incertae sedis</taxon>
        <taxon>Chytridiomycota</taxon>
        <taxon>Chytridiomycota incertae sedis</taxon>
        <taxon>Neocallimastigomycetes</taxon>
        <taxon>Neocallimastigales</taxon>
        <taxon>Neocallimastigaceae</taxon>
        <taxon>Neocallimastix</taxon>
    </lineage>
</organism>
<sequence length="667" mass="78108">MKILKPLQLKNILFSLIILFNIIFEFVKADNVIKGYFYNIFGNNYNLTEVTDKIKTNFEENWNQKNPNSNKYTIDITFSESKNYENYIEYEVKKELKKEKYDFFLIDLNNLYNDYETFMKISLFPDKKNNGRSQNGENIDSIYSNIIPLNSNYSNSFYSNTILNDCRLKDVYYALPFSASYNFMFYNKYYVNEVVKEMINENISWEDIERIIGSIITNKNFSNIEGIRLSLNNKEKITSLFLEGLFFNSTIYDRCFSNNKINKSFFNANDCVSSTEFFYGEQSESWIGKLKNYIEQKYINPNCFELEDGFTDFIFNYTSVFYIGDSNDYSEFQYIINSSYPQNSKSNNNIQMYGNYYDVTLLPGKFSTYNSYVLIGNKQLDKDKRKIVSNVLEILSSENAQIQRARDFKLTPTFDFTKYENLGICQEKSIPCDMLKEIKPISLTKSILNRESVSNNEIFETISDYLKTEKSVNFKNSIKNCLTLLYTKYNDVAGIINITYFCIGNLYALILIMLILINKEKFIQIEKTSPMIYILFIIGITCTFHFPIFNVGIPSKLSCTLNHYFLYILLSISLSCYFIKIWKILYILNGYKSKVFGIKLSDYSLSSIITAIITIELLLNILWDVVSPRRVGVLTIQSSERIPNCTSEHDLFFNSFIILVNILMFSF</sequence>
<feature type="domain" description="G-protein coupled receptors family 3 profile" evidence="7">
    <location>
        <begin position="510"/>
        <end position="667"/>
    </location>
</feature>